<feature type="transmembrane region" description="Helical" evidence="1">
    <location>
        <begin position="133"/>
        <end position="159"/>
    </location>
</feature>
<dbReference type="CDD" id="cd00090">
    <property type="entry name" value="HTH_ARSR"/>
    <property type="match status" value="1"/>
</dbReference>
<dbReference type="RefSeq" id="WP_052747744.1">
    <property type="nucleotide sequence ID" value="NZ_CP011267.1"/>
</dbReference>
<dbReference type="Proteomes" id="UP000034723">
    <property type="component" value="Chromosome"/>
</dbReference>
<dbReference type="InParanoid" id="A0A0F7IGG6"/>
<proteinExistence type="predicted"/>
<dbReference type="GeneID" id="25419493"/>
<keyword evidence="1" id="KW-0472">Membrane</keyword>
<dbReference type="PATRIC" id="fig|113653.22.peg.723"/>
<keyword evidence="1" id="KW-1133">Transmembrane helix</keyword>
<dbReference type="STRING" id="113653.GAH_00723"/>
<evidence type="ECO:0000256" key="1">
    <source>
        <dbReference type="SAM" id="Phobius"/>
    </source>
</evidence>
<dbReference type="EMBL" id="CP011267">
    <property type="protein sequence ID" value="AKG91942.1"/>
    <property type="molecule type" value="Genomic_DNA"/>
</dbReference>
<dbReference type="InterPro" id="IPR036388">
    <property type="entry name" value="WH-like_DNA-bd_sf"/>
</dbReference>
<evidence type="ECO:0000313" key="4">
    <source>
        <dbReference type="Proteomes" id="UP000034723"/>
    </source>
</evidence>
<dbReference type="OrthoDB" id="11368at2157"/>
<accession>A0A0F7IGG6</accession>
<keyword evidence="3" id="KW-0238">DNA-binding</keyword>
<dbReference type="HOGENOM" id="CLU_1363604_0_0_2"/>
<protein>
    <submittedName>
        <fullName evidence="3">Winged helix-turn-helix DNA-binding</fullName>
    </submittedName>
</protein>
<feature type="domain" description="HTH arsR-type" evidence="2">
    <location>
        <begin position="31"/>
        <end position="126"/>
    </location>
</feature>
<dbReference type="InterPro" id="IPR001845">
    <property type="entry name" value="HTH_ArsR_DNA-bd_dom"/>
</dbReference>
<dbReference type="SUPFAM" id="SSF46785">
    <property type="entry name" value="Winged helix' DNA-binding domain"/>
    <property type="match status" value="1"/>
</dbReference>
<dbReference type="Pfam" id="PF13412">
    <property type="entry name" value="HTH_24"/>
    <property type="match status" value="1"/>
</dbReference>
<dbReference type="Gene3D" id="1.10.10.10">
    <property type="entry name" value="Winged helix-like DNA-binding domain superfamily/Winged helix DNA-binding domain"/>
    <property type="match status" value="1"/>
</dbReference>
<gene>
    <name evidence="3" type="ORF">GAH_00723</name>
</gene>
<feature type="transmembrane region" description="Helical" evidence="1">
    <location>
        <begin position="179"/>
        <end position="205"/>
    </location>
</feature>
<dbReference type="InterPro" id="IPR036390">
    <property type="entry name" value="WH_DNA-bd_sf"/>
</dbReference>
<reference evidence="3 4" key="1">
    <citation type="submission" date="2015-04" db="EMBL/GenBank/DDBJ databases">
        <title>The complete genome sequence of the hyperthermophilic, obligate iron-reducing archaeon Geoglobus ahangari strain 234T.</title>
        <authorList>
            <person name="Manzella M.P."/>
            <person name="Holmes D.E."/>
            <person name="Rocheleau J.M."/>
            <person name="Chung A."/>
            <person name="Reguera G."/>
            <person name="Kashefi K."/>
        </authorList>
    </citation>
    <scope>NUCLEOTIDE SEQUENCE [LARGE SCALE GENOMIC DNA]</scope>
    <source>
        <strain evidence="3 4">234</strain>
    </source>
</reference>
<dbReference type="SMART" id="SM00418">
    <property type="entry name" value="HTH_ARSR"/>
    <property type="match status" value="1"/>
</dbReference>
<dbReference type="KEGG" id="gah:GAH_00723"/>
<dbReference type="GO" id="GO:0003700">
    <property type="term" value="F:DNA-binding transcription factor activity"/>
    <property type="evidence" value="ECO:0007669"/>
    <property type="project" value="InterPro"/>
</dbReference>
<evidence type="ECO:0000313" key="3">
    <source>
        <dbReference type="EMBL" id="AKG91942.1"/>
    </source>
</evidence>
<dbReference type="GO" id="GO:0003677">
    <property type="term" value="F:DNA binding"/>
    <property type="evidence" value="ECO:0007669"/>
    <property type="project" value="UniProtKB-KW"/>
</dbReference>
<sequence length="208" mass="23836">MDKQITGDSNFPERLDDVFYIEHLHSEKAKLLASEICNDTACRILKELYRNPLSITDLSERLNMPVSTVQYHVNKLMELGVIKIARKRLGRRMRDVKMYVYDKESIVFLSSMEKHEFERLLKMFVVHYVKRQLPAVLTISSLLGLVFGLAGSVAIRRFIESKFAVFRDNVAGGAGGVDVGHIFVIFFIVCFITAMANFVVIIFILKRN</sequence>
<dbReference type="AlphaFoldDB" id="A0A0F7IGG6"/>
<organism evidence="3 4">
    <name type="scientific">Geoglobus ahangari</name>
    <dbReference type="NCBI Taxonomy" id="113653"/>
    <lineage>
        <taxon>Archaea</taxon>
        <taxon>Methanobacteriati</taxon>
        <taxon>Methanobacteriota</taxon>
        <taxon>Archaeoglobi</taxon>
        <taxon>Archaeoglobales</taxon>
        <taxon>Archaeoglobaceae</taxon>
        <taxon>Geoglobus</taxon>
    </lineage>
</organism>
<keyword evidence="1" id="KW-0812">Transmembrane</keyword>
<name>A0A0F7IGG6_9EURY</name>
<keyword evidence="4" id="KW-1185">Reference proteome</keyword>
<evidence type="ECO:0000259" key="2">
    <source>
        <dbReference type="SMART" id="SM00418"/>
    </source>
</evidence>
<dbReference type="InterPro" id="IPR011991">
    <property type="entry name" value="ArsR-like_HTH"/>
</dbReference>